<sequence length="281" mass="30861">MSRNGKGSEGSFYNGHVAVSQTPRFTNRYGPETLLLPPFGLPALPITDLTDPSNDDLGWLGSLPDSTQASTMPPLDRWDRPASTLTWCPPLTGSAIESGTSLVKNKRQGKALGDKAAMKPKGRKPGHSESYRGHYAVEQKYRSRLNEQFAALSQAIWRPETQRICRTETGLLSPPSSVSQASQDQDGRDSGPKRQNKIDVLSNAIDTIQFLTERCDQKRQELDQWGEQLGSIGEMIRGIAADAVDDDQSVEQSLAQMSTGSSTTMMIHEPNGLEMRRLGLM</sequence>
<evidence type="ECO:0000256" key="1">
    <source>
        <dbReference type="SAM" id="Coils"/>
    </source>
</evidence>
<dbReference type="SMART" id="SM00353">
    <property type="entry name" value="HLH"/>
    <property type="match status" value="1"/>
</dbReference>
<dbReference type="InterPro" id="IPR036638">
    <property type="entry name" value="HLH_DNA-bd_sf"/>
</dbReference>
<dbReference type="PROSITE" id="PS50888">
    <property type="entry name" value="BHLH"/>
    <property type="match status" value="1"/>
</dbReference>
<feature type="domain" description="BHLH" evidence="3">
    <location>
        <begin position="129"/>
        <end position="211"/>
    </location>
</feature>
<evidence type="ECO:0000256" key="2">
    <source>
        <dbReference type="SAM" id="MobiDB-lite"/>
    </source>
</evidence>
<evidence type="ECO:0000313" key="4">
    <source>
        <dbReference type="EMBL" id="TRX89874.1"/>
    </source>
</evidence>
<dbReference type="SUPFAM" id="SSF47459">
    <property type="entry name" value="HLH, helix-loop-helix DNA-binding domain"/>
    <property type="match status" value="1"/>
</dbReference>
<protein>
    <recommendedName>
        <fullName evidence="3">BHLH domain-containing protein</fullName>
    </recommendedName>
</protein>
<dbReference type="GO" id="GO:0046983">
    <property type="term" value="F:protein dimerization activity"/>
    <property type="evidence" value="ECO:0007669"/>
    <property type="project" value="InterPro"/>
</dbReference>
<comment type="caution">
    <text evidence="4">The sequence shown here is derived from an EMBL/GenBank/DDBJ whole genome shotgun (WGS) entry which is preliminary data.</text>
</comment>
<feature type="compositionally biased region" description="Polar residues" evidence="2">
    <location>
        <begin position="174"/>
        <end position="184"/>
    </location>
</feature>
<evidence type="ECO:0000313" key="5">
    <source>
        <dbReference type="Proteomes" id="UP000319160"/>
    </source>
</evidence>
<feature type="region of interest" description="Disordered" evidence="2">
    <location>
        <begin position="102"/>
        <end position="132"/>
    </location>
</feature>
<dbReference type="OrthoDB" id="4778783at2759"/>
<organism evidence="4 5">
    <name type="scientific">Xylaria flabelliformis</name>
    <dbReference type="NCBI Taxonomy" id="2512241"/>
    <lineage>
        <taxon>Eukaryota</taxon>
        <taxon>Fungi</taxon>
        <taxon>Dikarya</taxon>
        <taxon>Ascomycota</taxon>
        <taxon>Pezizomycotina</taxon>
        <taxon>Sordariomycetes</taxon>
        <taxon>Xylariomycetidae</taxon>
        <taxon>Xylariales</taxon>
        <taxon>Xylariaceae</taxon>
        <taxon>Xylaria</taxon>
    </lineage>
</organism>
<dbReference type="EMBL" id="VFLP01000062">
    <property type="protein sequence ID" value="TRX89874.1"/>
    <property type="molecule type" value="Genomic_DNA"/>
</dbReference>
<dbReference type="Pfam" id="PF00010">
    <property type="entry name" value="HLH"/>
    <property type="match status" value="1"/>
</dbReference>
<dbReference type="Proteomes" id="UP000319160">
    <property type="component" value="Unassembled WGS sequence"/>
</dbReference>
<gene>
    <name evidence="4" type="ORF">FHL15_009307</name>
</gene>
<name>A0A553HPI8_9PEZI</name>
<evidence type="ECO:0000259" key="3">
    <source>
        <dbReference type="PROSITE" id="PS50888"/>
    </source>
</evidence>
<feature type="coiled-coil region" evidence="1">
    <location>
        <begin position="201"/>
        <end position="228"/>
    </location>
</feature>
<proteinExistence type="predicted"/>
<keyword evidence="5" id="KW-1185">Reference proteome</keyword>
<accession>A0A553HPI8</accession>
<feature type="region of interest" description="Disordered" evidence="2">
    <location>
        <begin position="169"/>
        <end position="196"/>
    </location>
</feature>
<dbReference type="AlphaFoldDB" id="A0A553HPI8"/>
<reference evidence="5" key="1">
    <citation type="submission" date="2019-06" db="EMBL/GenBank/DDBJ databases">
        <title>Draft genome sequence of the griseofulvin-producing fungus Xylaria cubensis strain G536.</title>
        <authorList>
            <person name="Mead M.E."/>
            <person name="Raja H.A."/>
            <person name="Steenwyk J.L."/>
            <person name="Knowles S.L."/>
            <person name="Oberlies N.H."/>
            <person name="Rokas A."/>
        </authorList>
    </citation>
    <scope>NUCLEOTIDE SEQUENCE [LARGE SCALE GENOMIC DNA]</scope>
    <source>
        <strain evidence="5">G536</strain>
    </source>
</reference>
<dbReference type="InterPro" id="IPR011598">
    <property type="entry name" value="bHLH_dom"/>
</dbReference>
<dbReference type="Gene3D" id="4.10.280.10">
    <property type="entry name" value="Helix-loop-helix DNA-binding domain"/>
    <property type="match status" value="1"/>
</dbReference>
<keyword evidence="1" id="KW-0175">Coiled coil</keyword>